<keyword evidence="1" id="KW-0677">Repeat</keyword>
<dbReference type="Pfam" id="PF24883">
    <property type="entry name" value="NPHP3_N"/>
    <property type="match status" value="1"/>
</dbReference>
<feature type="compositionally biased region" description="Polar residues" evidence="2">
    <location>
        <begin position="237"/>
        <end position="254"/>
    </location>
</feature>
<dbReference type="EMBL" id="JAPWDS010000003">
    <property type="protein sequence ID" value="KAJ5501969.1"/>
    <property type="molecule type" value="Genomic_DNA"/>
</dbReference>
<dbReference type="InterPro" id="IPR056884">
    <property type="entry name" value="NPHP3-like_N"/>
</dbReference>
<dbReference type="SUPFAM" id="SSF52540">
    <property type="entry name" value="P-loop containing nucleoside triphosphate hydrolases"/>
    <property type="match status" value="1"/>
</dbReference>
<proteinExistence type="predicted"/>
<dbReference type="Proteomes" id="UP001149954">
    <property type="component" value="Unassembled WGS sequence"/>
</dbReference>
<comment type="caution">
    <text evidence="4">The sequence shown here is derived from an EMBL/GenBank/DDBJ whole genome shotgun (WGS) entry which is preliminary data.</text>
</comment>
<protein>
    <recommendedName>
        <fullName evidence="3">Nephrocystin 3-like N-terminal domain-containing protein</fullName>
    </recommendedName>
</protein>
<dbReference type="PANTHER" id="PTHR10039">
    <property type="entry name" value="AMELOGENIN"/>
    <property type="match status" value="1"/>
</dbReference>
<organism evidence="4 5">
    <name type="scientific">Penicillium fimorum</name>
    <dbReference type="NCBI Taxonomy" id="1882269"/>
    <lineage>
        <taxon>Eukaryota</taxon>
        <taxon>Fungi</taxon>
        <taxon>Dikarya</taxon>
        <taxon>Ascomycota</taxon>
        <taxon>Pezizomycotina</taxon>
        <taxon>Eurotiomycetes</taxon>
        <taxon>Eurotiomycetidae</taxon>
        <taxon>Eurotiales</taxon>
        <taxon>Aspergillaceae</taxon>
        <taxon>Penicillium</taxon>
    </lineage>
</organism>
<feature type="region of interest" description="Disordered" evidence="2">
    <location>
        <begin position="230"/>
        <end position="263"/>
    </location>
</feature>
<dbReference type="PANTHER" id="PTHR10039:SF5">
    <property type="entry name" value="NACHT DOMAIN-CONTAINING PROTEIN"/>
    <property type="match status" value="1"/>
</dbReference>
<dbReference type="Gene3D" id="3.40.50.300">
    <property type="entry name" value="P-loop containing nucleotide triphosphate hydrolases"/>
    <property type="match status" value="1"/>
</dbReference>
<reference evidence="4" key="2">
    <citation type="journal article" date="2023" name="IMA Fungus">
        <title>Comparative genomic study of the Penicillium genus elucidates a diverse pangenome and 15 lateral gene transfer events.</title>
        <authorList>
            <person name="Petersen C."/>
            <person name="Sorensen T."/>
            <person name="Nielsen M.R."/>
            <person name="Sondergaard T.E."/>
            <person name="Sorensen J.L."/>
            <person name="Fitzpatrick D.A."/>
            <person name="Frisvad J.C."/>
            <person name="Nielsen K.L."/>
        </authorList>
    </citation>
    <scope>NUCLEOTIDE SEQUENCE</scope>
    <source>
        <strain evidence="4">IBT 29495</strain>
    </source>
</reference>
<dbReference type="AlphaFoldDB" id="A0A9W9XRF7"/>
<evidence type="ECO:0000313" key="4">
    <source>
        <dbReference type="EMBL" id="KAJ5501969.1"/>
    </source>
</evidence>
<keyword evidence="5" id="KW-1185">Reference proteome</keyword>
<feature type="domain" description="Nephrocystin 3-like N-terminal" evidence="3">
    <location>
        <begin position="270"/>
        <end position="432"/>
    </location>
</feature>
<evidence type="ECO:0000259" key="3">
    <source>
        <dbReference type="Pfam" id="PF24883"/>
    </source>
</evidence>
<evidence type="ECO:0000256" key="2">
    <source>
        <dbReference type="SAM" id="MobiDB-lite"/>
    </source>
</evidence>
<sequence>MSGLEALSLACNVMTIITFALDTAKVYRSIYETGSLDENLKQDTEYINRIFDNVELLLLRQPTQPTEAEFHLRILATNCMKYTEAIRKELVDTSPKNSTKRAAVKATAKSVLRKSHIDKLQRDLDVARKTLDSALIAQILDESMKSSALNRVTYDTLDQQQKDFLAHYKQIEDLFADFNKSKETQAYYERLLDSLKYQKMNDRKTSITQRHKNTFEWIFKDEGACADSAATCPGDNTGETTTPENKNTDSPSVRSQHKQVTKQPSRDVSLLRWLTEDCRCLYWVSGKPGSGKSTFMKFIENDRRTQEALRSWHPQCNIISHFLWKPGTEDQRSFKGLLCSLLEQVLSKERTVAIQLLSEIPTLNRKRDVTDWDINEVMELLFRVFRCSSCTYLVLLDGLDEIAEPHGGMKKIFDLLDNFVAMSQVKLCVSSRLERLFADKFGLNPAIRMQDLTHKDIRSYTTDFLGDLQLDPGGKLHEKILDQISQRAEGVFIWVYVVLQNVKTGIEQWNETWDDIYDRITMLPPDLMKLYKDMWSRLDDHNEKYIKKAARYFQHTRERNHSYIASLALVADDQMLEAFTRPNEVPCLGEFIKMCELTSKTLLPVSVGLLEVYCPSTNPALAPDFTGNRAKVYWWSERMCVRFIHRTAIDFLDSDEGKKLFERHTLGPGDFLSSCVKVELALRSICHYRDPPLVGVWYIMAETFYQLASMKGLAQVYNGLLSTIHQCALNKSRALIRPPYGISYENFFLFEACTYGFYEYVEEWLRSFDDSRFIASTYALIGACNYDVPYPRPSKFNQRYHMIRDILKKYLQSDMGVLEPSAVRDGSENIMLVWRCFLLREAGRQNFVEREEEWMLVEILELFIKAGVMAESPGPRYLVAVQNSNLKIVQRLTDEQLELGHGSLRSHRPCSDASTIYAELNDAFLLQQVSGKMSGTSELISIHATDAFMRPVLVDNGMKCRKRANFFYITVNEDGLEASKEWIFRRCISSQGDLLPDSKLDFLQAVDLGMFPHAVDALDNIGYHLSAVNKAWLYDCLPRC</sequence>
<dbReference type="InterPro" id="IPR027417">
    <property type="entry name" value="P-loop_NTPase"/>
</dbReference>
<accession>A0A9W9XRF7</accession>
<evidence type="ECO:0000256" key="1">
    <source>
        <dbReference type="ARBA" id="ARBA00022737"/>
    </source>
</evidence>
<evidence type="ECO:0000313" key="5">
    <source>
        <dbReference type="Proteomes" id="UP001149954"/>
    </source>
</evidence>
<name>A0A9W9XRF7_9EURO</name>
<gene>
    <name evidence="4" type="ORF">N7463_004843</name>
</gene>
<reference evidence="4" key="1">
    <citation type="submission" date="2022-12" db="EMBL/GenBank/DDBJ databases">
        <authorList>
            <person name="Petersen C."/>
        </authorList>
    </citation>
    <scope>NUCLEOTIDE SEQUENCE</scope>
    <source>
        <strain evidence="4">IBT 29495</strain>
    </source>
</reference>
<dbReference type="OrthoDB" id="443402at2759"/>